<dbReference type="Proteomes" id="UP000030766">
    <property type="component" value="Unassembled WGS sequence"/>
</dbReference>
<feature type="region of interest" description="Disordered" evidence="1">
    <location>
        <begin position="1"/>
        <end position="43"/>
    </location>
</feature>
<protein>
    <submittedName>
        <fullName evidence="2">Uncharacterized protein</fullName>
    </submittedName>
</protein>
<accession>W9J934</accession>
<sequence length="89" mass="10430">MERPTERGRPRKYATAKDKATADYQRQRNKRQETATRDKGFPYSNFHNLHYPVQQSDNAQSSAFTQLQEQDISKFLPPPTLLFLIVVYP</sequence>
<reference evidence="2" key="2">
    <citation type="submission" date="2012-06" db="EMBL/GenBank/DDBJ databases">
        <title>Annotation of the Genome Sequence of Fusarium oxysporum Fo47.</title>
        <authorList>
            <consortium name="The Broad Institute Genomics Platform"/>
            <person name="Ma L.-J."/>
            <person name="Corby-Kistler H."/>
            <person name="Broz K."/>
            <person name="Gale L.R."/>
            <person name="Jonkers W."/>
            <person name="O'Donnell K."/>
            <person name="Ploetz R."/>
            <person name="Steinberg C."/>
            <person name="Schwartz D.C."/>
            <person name="VanEtten H."/>
            <person name="Zhou S."/>
            <person name="Young S.K."/>
            <person name="Zeng Q."/>
            <person name="Gargeya S."/>
            <person name="Fitzgerald M."/>
            <person name="Abouelleil A."/>
            <person name="Alvarado L."/>
            <person name="Chapman S.B."/>
            <person name="Gainer-Dewar J."/>
            <person name="Goldberg J."/>
            <person name="Griggs A."/>
            <person name="Gujja S."/>
            <person name="Hansen M."/>
            <person name="Howarth C."/>
            <person name="Imamovic A."/>
            <person name="Ireland A."/>
            <person name="Larimer J."/>
            <person name="McCowan C."/>
            <person name="Murphy C."/>
            <person name="Pearson M."/>
            <person name="Poon T.W."/>
            <person name="Priest M."/>
            <person name="Roberts A."/>
            <person name="Saif S."/>
            <person name="Shea T."/>
            <person name="Sykes S."/>
            <person name="Wortman J."/>
            <person name="Nusbaum C."/>
            <person name="Birren B."/>
        </authorList>
    </citation>
    <scope>NUCLEOTIDE SEQUENCE</scope>
    <source>
        <strain evidence="2">Fo47</strain>
    </source>
</reference>
<proteinExistence type="predicted"/>
<evidence type="ECO:0000256" key="1">
    <source>
        <dbReference type="SAM" id="MobiDB-lite"/>
    </source>
</evidence>
<organism evidence="2">
    <name type="scientific">Fusarium oxysporum Fo47</name>
    <dbReference type="NCBI Taxonomy" id="660027"/>
    <lineage>
        <taxon>Eukaryota</taxon>
        <taxon>Fungi</taxon>
        <taxon>Dikarya</taxon>
        <taxon>Ascomycota</taxon>
        <taxon>Pezizomycotina</taxon>
        <taxon>Sordariomycetes</taxon>
        <taxon>Hypocreomycetidae</taxon>
        <taxon>Hypocreales</taxon>
        <taxon>Nectriaceae</taxon>
        <taxon>Fusarium</taxon>
        <taxon>Fusarium oxysporum species complex</taxon>
    </lineage>
</organism>
<dbReference type="VEuPathDB" id="FungiDB:FOZG_17761"/>
<gene>
    <name evidence="2" type="ORF">FOZG_17761</name>
</gene>
<dbReference type="EMBL" id="JH717922">
    <property type="protein sequence ID" value="EWZ28552.1"/>
    <property type="molecule type" value="Genomic_DNA"/>
</dbReference>
<reference evidence="2" key="1">
    <citation type="submission" date="2011-06" db="EMBL/GenBank/DDBJ databases">
        <title>The Genome Sequence of Fusarium oxysporum Fo47.</title>
        <authorList>
            <consortium name="The Broad Institute Genome Sequencing Platform"/>
            <person name="Ma L.-J."/>
            <person name="Gale L.R."/>
            <person name="Schwartz D.C."/>
            <person name="Zhou S."/>
            <person name="Corby-Kistler H."/>
            <person name="Young S.K."/>
            <person name="Zeng Q."/>
            <person name="Gargeya S."/>
            <person name="Fitzgerald M."/>
            <person name="Haas B."/>
            <person name="Abouelleil A."/>
            <person name="Alvarado L."/>
            <person name="Arachchi H.M."/>
            <person name="Berlin A."/>
            <person name="Brown A."/>
            <person name="Chapman S.B."/>
            <person name="Chen Z."/>
            <person name="Dunbar C."/>
            <person name="Freedman E."/>
            <person name="Gearin G."/>
            <person name="Gellesch M."/>
            <person name="Goldberg J."/>
            <person name="Griggs A."/>
            <person name="Gujja S."/>
            <person name="Heiman D."/>
            <person name="Howarth C."/>
            <person name="Larson L."/>
            <person name="Lui A."/>
            <person name="MacDonald P.J.P."/>
            <person name="Mehta T."/>
            <person name="Montmayeur A."/>
            <person name="Murphy C."/>
            <person name="Neiman D."/>
            <person name="Pearson M."/>
            <person name="Priest M."/>
            <person name="Roberts A."/>
            <person name="Saif S."/>
            <person name="Shea T."/>
            <person name="Shenoy N."/>
            <person name="Sisk P."/>
            <person name="Stolte C."/>
            <person name="Sykes S."/>
            <person name="Wortman J."/>
            <person name="Nusbaum C."/>
            <person name="Birren B."/>
        </authorList>
    </citation>
    <scope>NUCLEOTIDE SEQUENCE [LARGE SCALE GENOMIC DNA]</scope>
    <source>
        <strain evidence="2">Fo47</strain>
    </source>
</reference>
<evidence type="ECO:0000313" key="2">
    <source>
        <dbReference type="EMBL" id="EWZ28552.1"/>
    </source>
</evidence>
<dbReference type="HOGENOM" id="CLU_2454837_0_0_1"/>
<feature type="compositionally biased region" description="Basic and acidic residues" evidence="1">
    <location>
        <begin position="30"/>
        <end position="40"/>
    </location>
</feature>
<dbReference type="AlphaFoldDB" id="W9J934"/>
<name>W9J934_FUSOX</name>